<dbReference type="EMBL" id="JAEUBG010002279">
    <property type="protein sequence ID" value="KAH3684889.1"/>
    <property type="molecule type" value="Genomic_DNA"/>
</dbReference>
<name>A0A9P8TN71_WICPI</name>
<dbReference type="PANTHER" id="PTHR36419">
    <property type="entry name" value="ARRESTIN FAMILY PROTEIN 1"/>
    <property type="match status" value="1"/>
</dbReference>
<reference evidence="1" key="1">
    <citation type="journal article" date="2021" name="Open Biol.">
        <title>Shared evolutionary footprints suggest mitochondrial oxidative damage underlies multiple complex I losses in fungi.</title>
        <authorList>
            <person name="Schikora-Tamarit M.A."/>
            <person name="Marcet-Houben M."/>
            <person name="Nosek J."/>
            <person name="Gabaldon T."/>
        </authorList>
    </citation>
    <scope>NUCLEOTIDE SEQUENCE</scope>
    <source>
        <strain evidence="1">CBS2887</strain>
    </source>
</reference>
<dbReference type="Proteomes" id="UP000774326">
    <property type="component" value="Unassembled WGS sequence"/>
</dbReference>
<proteinExistence type="predicted"/>
<dbReference type="AlphaFoldDB" id="A0A9P8TN71"/>
<gene>
    <name evidence="1" type="ORF">WICPIJ_004132</name>
</gene>
<evidence type="ECO:0000313" key="2">
    <source>
        <dbReference type="Proteomes" id="UP000774326"/>
    </source>
</evidence>
<accession>A0A9P8TN71</accession>
<evidence type="ECO:0000313" key="1">
    <source>
        <dbReference type="EMBL" id="KAH3684889.1"/>
    </source>
</evidence>
<dbReference type="GO" id="GO:0000917">
    <property type="term" value="P:division septum assembly"/>
    <property type="evidence" value="ECO:0007669"/>
    <property type="project" value="TreeGrafter"/>
</dbReference>
<reference evidence="1" key="2">
    <citation type="submission" date="2021-01" db="EMBL/GenBank/DDBJ databases">
        <authorList>
            <person name="Schikora-Tamarit M.A."/>
        </authorList>
    </citation>
    <scope>NUCLEOTIDE SEQUENCE</scope>
    <source>
        <strain evidence="1">CBS2887</strain>
    </source>
</reference>
<comment type="caution">
    <text evidence="1">The sequence shown here is derived from an EMBL/GenBank/DDBJ whole genome shotgun (WGS) entry which is preliminary data.</text>
</comment>
<dbReference type="InterPro" id="IPR053060">
    <property type="entry name" value="Cytokinesis_Signaling_Reg"/>
</dbReference>
<organism evidence="1 2">
    <name type="scientific">Wickerhamomyces pijperi</name>
    <name type="common">Yeast</name>
    <name type="synonym">Pichia pijperi</name>
    <dbReference type="NCBI Taxonomy" id="599730"/>
    <lineage>
        <taxon>Eukaryota</taxon>
        <taxon>Fungi</taxon>
        <taxon>Dikarya</taxon>
        <taxon>Ascomycota</taxon>
        <taxon>Saccharomycotina</taxon>
        <taxon>Saccharomycetes</taxon>
        <taxon>Phaffomycetales</taxon>
        <taxon>Wickerhamomycetaceae</taxon>
        <taxon>Wickerhamomyces</taxon>
    </lineage>
</organism>
<dbReference type="OrthoDB" id="4001642at2759"/>
<dbReference type="GO" id="GO:0000935">
    <property type="term" value="C:division septum"/>
    <property type="evidence" value="ECO:0007669"/>
    <property type="project" value="TreeGrafter"/>
</dbReference>
<keyword evidence="2" id="KW-1185">Reference proteome</keyword>
<dbReference type="PANTHER" id="PTHR36419:SF1">
    <property type="entry name" value="RHO1 GEF LOCALIZING PROTEIN 1"/>
    <property type="match status" value="1"/>
</dbReference>
<sequence length="408" mass="46671">MIDLSVALTASNSSIVKGCSGVPGTYPRIQTKLELRSQTPKQSIIVNNITVRFTTTDSFIKGKPHSDVPQSFKSIRHELNFPIDKKIVSLDVPILIPIPRDIAPTSNNLKIETKHNLEVEVHFNNHKSLKREVFPVVISTYNHLPIFGEFNELITKTIDSSDHKVILEYSLPTNAIGPNEDLIINCKVLNNQSIVKNLEKIKLKSIKVELLEIFDCRCDRSFTKVTALQSNTIDLNGGEQLGYDGLLKRITFRVDQSSSSETLIKLQTFHKHQDPSLLVFRKPEEVYDPSRNIVNTGTLIPDFIDNYKADIQTLSSYGNFTKKSTNFQISFELKMSFNFNSAAKDMELKIPIIISNYDRVKSEKLWGWIQDEVTLKNQFLKRINKDKITYDQKFNPVRFPQTPYIIHE</sequence>
<evidence type="ECO:0008006" key="3">
    <source>
        <dbReference type="Google" id="ProtNLM"/>
    </source>
</evidence>
<protein>
    <recommendedName>
        <fullName evidence="3">Arrestin C-terminal-like domain-containing protein</fullName>
    </recommendedName>
</protein>